<dbReference type="SUPFAM" id="SSF53474">
    <property type="entry name" value="alpha/beta-Hydrolases"/>
    <property type="match status" value="1"/>
</dbReference>
<gene>
    <name evidence="2" type="ORF">CKO45_05270</name>
</gene>
<comment type="caution">
    <text evidence="2">The sequence shown here is derived from an EMBL/GenBank/DDBJ whole genome shotgun (WGS) entry which is preliminary data.</text>
</comment>
<evidence type="ECO:0000313" key="2">
    <source>
        <dbReference type="EMBL" id="MBK1657638.1"/>
    </source>
</evidence>
<dbReference type="InterPro" id="IPR009656">
    <property type="entry name" value="PHB_depo_C"/>
</dbReference>
<dbReference type="PANTHER" id="PTHR36837">
    <property type="entry name" value="POLY(3-HYDROXYALKANOATE) POLYMERASE SUBUNIT PHAC"/>
    <property type="match status" value="1"/>
</dbReference>
<evidence type="ECO:0000259" key="1">
    <source>
        <dbReference type="Pfam" id="PF06850"/>
    </source>
</evidence>
<dbReference type="EMBL" id="NRSG01000024">
    <property type="protein sequence ID" value="MBK1657638.1"/>
    <property type="molecule type" value="Genomic_DNA"/>
</dbReference>
<organism evidence="2 3">
    <name type="scientific">Paracraurococcus ruber</name>
    <dbReference type="NCBI Taxonomy" id="77675"/>
    <lineage>
        <taxon>Bacteria</taxon>
        <taxon>Pseudomonadati</taxon>
        <taxon>Pseudomonadota</taxon>
        <taxon>Alphaproteobacteria</taxon>
        <taxon>Acetobacterales</taxon>
        <taxon>Roseomonadaceae</taxon>
        <taxon>Paracraurococcus</taxon>
    </lineage>
</organism>
<dbReference type="Pfam" id="PF06850">
    <property type="entry name" value="PHB_depo_C"/>
    <property type="match status" value="1"/>
</dbReference>
<keyword evidence="3" id="KW-1185">Reference proteome</keyword>
<protein>
    <submittedName>
        <fullName evidence="2">Poly(3-hydroxybutyrate) depolymerase</fullName>
    </submittedName>
</protein>
<accession>A0ABS1CT39</accession>
<dbReference type="RefSeq" id="WP_133219161.1">
    <property type="nucleotide sequence ID" value="NZ_NRSG01000024.1"/>
</dbReference>
<name>A0ABS1CT39_9PROT</name>
<proteinExistence type="predicted"/>
<dbReference type="NCBIfam" id="TIGR01849">
    <property type="entry name" value="PHB_depoly_PhaZ"/>
    <property type="match status" value="1"/>
</dbReference>
<sequence length="406" mass="45531">MIYHMLQAGQDWLHPLRRAARGGAGMLGRMDLRHPAFYPLRPWAAALDVFGHAGITHARPEFGIGPVRVGNHVVAVEEVVVAATPFASLLHFRKDVGQRLPRVLVVAPMSGHFATLLRNTVQVLLQDHDVYVTDWHNARDVPLAAGRFGLDEFTEHVMQFLRAIGPGAHVLAVCQPVVAVLAAVALMAEDHDRCSPRSMSLLAGPVDTRVKPTRVNHLAKAQPISWFEQKMIATVPWRHRGGGRRVYPGALQLAAFMGMNLDRHVKAQRDQFWALHDGEAEKASQHRRFYEEYFAVMDLPAEFYLETVREVFQEHALPRGRLTWRGRPVRPEAIRRTAMLTVEGEKDDICAIGQTMAALDLCRGVPVTMKRHHLQTGVGHYGVFSGRRWATQIYPRVREVIGVNDG</sequence>
<dbReference type="InterPro" id="IPR010915">
    <property type="entry name" value="PHB_depoly_PhaZ"/>
</dbReference>
<reference evidence="2 3" key="1">
    <citation type="journal article" date="2020" name="Microorganisms">
        <title>Osmotic Adaptation and Compatible Solute Biosynthesis of Phototrophic Bacteria as Revealed from Genome Analyses.</title>
        <authorList>
            <person name="Imhoff J.F."/>
            <person name="Rahn T."/>
            <person name="Kunzel S."/>
            <person name="Keller A."/>
            <person name="Neulinger S.C."/>
        </authorList>
    </citation>
    <scope>NUCLEOTIDE SEQUENCE [LARGE SCALE GENOMIC DNA]</scope>
    <source>
        <strain evidence="2 3">DSM 15382</strain>
    </source>
</reference>
<dbReference type="PIRSF" id="PIRSF020818">
    <property type="entry name" value="PHB_depoly_PhaZ"/>
    <property type="match status" value="1"/>
</dbReference>
<dbReference type="InterPro" id="IPR029058">
    <property type="entry name" value="AB_hydrolase_fold"/>
</dbReference>
<dbReference type="PANTHER" id="PTHR36837:SF4">
    <property type="entry name" value="BLR0908 PROTEIN"/>
    <property type="match status" value="1"/>
</dbReference>
<evidence type="ECO:0000313" key="3">
    <source>
        <dbReference type="Proteomes" id="UP000697995"/>
    </source>
</evidence>
<dbReference type="InterPro" id="IPR051321">
    <property type="entry name" value="PHA/PHB_synthase"/>
</dbReference>
<dbReference type="Proteomes" id="UP000697995">
    <property type="component" value="Unassembled WGS sequence"/>
</dbReference>
<feature type="domain" description="PHB de-polymerase C-terminal" evidence="1">
    <location>
        <begin position="203"/>
        <end position="402"/>
    </location>
</feature>